<dbReference type="PANTHER" id="PTHR43790">
    <property type="entry name" value="CARBOHYDRATE TRANSPORT ATP-BINDING PROTEIN MG119-RELATED"/>
    <property type="match status" value="1"/>
</dbReference>
<proteinExistence type="predicted"/>
<dbReference type="InterPro" id="IPR003593">
    <property type="entry name" value="AAA+_ATPase"/>
</dbReference>
<evidence type="ECO:0000259" key="3">
    <source>
        <dbReference type="PROSITE" id="PS50893"/>
    </source>
</evidence>
<gene>
    <name evidence="5" type="ORF">DRI96_00325</name>
    <name evidence="4" type="ORF">ENG47_04445</name>
</gene>
<dbReference type="Pfam" id="PF00005">
    <property type="entry name" value="ABC_tran"/>
    <property type="match status" value="1"/>
</dbReference>
<dbReference type="InterPro" id="IPR027417">
    <property type="entry name" value="P-loop_NTPase"/>
</dbReference>
<evidence type="ECO:0000313" key="4">
    <source>
        <dbReference type="EMBL" id="HDN84989.1"/>
    </source>
</evidence>
<dbReference type="EMBL" id="QMQB01000007">
    <property type="protein sequence ID" value="RLE15166.1"/>
    <property type="molecule type" value="Genomic_DNA"/>
</dbReference>
<reference evidence="5 6" key="1">
    <citation type="submission" date="2018-06" db="EMBL/GenBank/DDBJ databases">
        <title>Extensive metabolic versatility and redundancy in microbially diverse, dynamic hydrothermal sediments.</title>
        <authorList>
            <person name="Dombrowski N."/>
            <person name="Teske A."/>
            <person name="Baker B.J."/>
        </authorList>
    </citation>
    <scope>NUCLEOTIDE SEQUENCE [LARGE SCALE GENOMIC DNA]</scope>
    <source>
        <strain evidence="5">B19_G9</strain>
    </source>
</reference>
<name>A0A662DMR6_UNCAE</name>
<dbReference type="PROSITE" id="PS00211">
    <property type="entry name" value="ABC_TRANSPORTER_1"/>
    <property type="match status" value="1"/>
</dbReference>
<dbReference type="SUPFAM" id="SSF52540">
    <property type="entry name" value="P-loop containing nucleoside triphosphate hydrolases"/>
    <property type="match status" value="1"/>
</dbReference>
<feature type="domain" description="ABC transporter" evidence="3">
    <location>
        <begin position="12"/>
        <end position="250"/>
    </location>
</feature>
<evidence type="ECO:0000256" key="1">
    <source>
        <dbReference type="ARBA" id="ARBA00022741"/>
    </source>
</evidence>
<dbReference type="PROSITE" id="PS50893">
    <property type="entry name" value="ABC_TRANSPORTER_2"/>
    <property type="match status" value="1"/>
</dbReference>
<dbReference type="Gene3D" id="3.40.50.300">
    <property type="entry name" value="P-loop containing nucleotide triphosphate hydrolases"/>
    <property type="match status" value="1"/>
</dbReference>
<dbReference type="InterPro" id="IPR017871">
    <property type="entry name" value="ABC_transporter-like_CS"/>
</dbReference>
<keyword evidence="1" id="KW-0547">Nucleotide-binding</keyword>
<organism evidence="5 6">
    <name type="scientific">Aerophobetes bacterium</name>
    <dbReference type="NCBI Taxonomy" id="2030807"/>
    <lineage>
        <taxon>Bacteria</taxon>
        <taxon>Candidatus Aerophobota</taxon>
    </lineage>
</organism>
<dbReference type="InterPro" id="IPR050107">
    <property type="entry name" value="ABC_carbohydrate_import_ATPase"/>
</dbReference>
<dbReference type="GO" id="GO:0005524">
    <property type="term" value="F:ATP binding"/>
    <property type="evidence" value="ECO:0007669"/>
    <property type="project" value="UniProtKB-KW"/>
</dbReference>
<protein>
    <submittedName>
        <fullName evidence="5">Sugar ABC transporter ATP-binding protein</fullName>
    </submittedName>
</protein>
<comment type="caution">
    <text evidence="5">The sequence shown here is derived from an EMBL/GenBank/DDBJ whole genome shotgun (WGS) entry which is preliminary data.</text>
</comment>
<evidence type="ECO:0000313" key="5">
    <source>
        <dbReference type="EMBL" id="RLE15166.1"/>
    </source>
</evidence>
<sequence length="253" mass="28243">MEDKKNKKYPLIRMENIHKRFGGVVALRGVNFDLDYSEIVGLVGDNGAGKSTLIKILSGAHPPTEGTIYFEGEKVEINSPKDAKQIGIETVYQDLALAENLDVASNIFLGREFIRGGLGKFLRMIDKKKMWQEAEKVMRSLEIQIGSVKTLVQNLSGGQRQAVAIGKTVYLKPKVIIMDEPTANISVKERNKVLELIQKLKKEGISLIFISHNLHEVFSVVDRVVVLNRGEKVGDEKVENTSIDEVVKLMIGR</sequence>
<dbReference type="PANTHER" id="PTHR43790:SF8">
    <property type="entry name" value="SUGAR ABC TRANSPORTER ATP-BINDING PROTEIN"/>
    <property type="match status" value="1"/>
</dbReference>
<reference evidence="4" key="2">
    <citation type="journal article" date="2020" name="mSystems">
        <title>Genome- and Community-Level Interaction Insights into Carbon Utilization and Element Cycling Functions of Hydrothermarchaeota in Hydrothermal Sediment.</title>
        <authorList>
            <person name="Zhou Z."/>
            <person name="Liu Y."/>
            <person name="Xu W."/>
            <person name="Pan J."/>
            <person name="Luo Z.H."/>
            <person name="Li M."/>
        </authorList>
    </citation>
    <scope>NUCLEOTIDE SEQUENCE [LARGE SCALE GENOMIC DNA]</scope>
    <source>
        <strain evidence="4">HyVt-219</strain>
    </source>
</reference>
<dbReference type="SMART" id="SM00382">
    <property type="entry name" value="AAA"/>
    <property type="match status" value="1"/>
</dbReference>
<evidence type="ECO:0000256" key="2">
    <source>
        <dbReference type="ARBA" id="ARBA00022840"/>
    </source>
</evidence>
<dbReference type="Proteomes" id="UP000267654">
    <property type="component" value="Unassembled WGS sequence"/>
</dbReference>
<dbReference type="CDD" id="cd03216">
    <property type="entry name" value="ABC_Carb_Monos_I"/>
    <property type="match status" value="1"/>
</dbReference>
<keyword evidence="2 5" id="KW-0067">ATP-binding</keyword>
<accession>A0A662DMR6</accession>
<dbReference type="Proteomes" id="UP000885660">
    <property type="component" value="Unassembled WGS sequence"/>
</dbReference>
<dbReference type="AlphaFoldDB" id="A0A662DMR6"/>
<dbReference type="InterPro" id="IPR003439">
    <property type="entry name" value="ABC_transporter-like_ATP-bd"/>
</dbReference>
<dbReference type="EMBL" id="DRBC01000268">
    <property type="protein sequence ID" value="HDN84989.1"/>
    <property type="molecule type" value="Genomic_DNA"/>
</dbReference>
<dbReference type="GO" id="GO:0016887">
    <property type="term" value="F:ATP hydrolysis activity"/>
    <property type="evidence" value="ECO:0007669"/>
    <property type="project" value="InterPro"/>
</dbReference>
<evidence type="ECO:0000313" key="6">
    <source>
        <dbReference type="Proteomes" id="UP000267654"/>
    </source>
</evidence>